<evidence type="ECO:0000259" key="1">
    <source>
        <dbReference type="Pfam" id="PF14832"/>
    </source>
</evidence>
<dbReference type="OrthoDB" id="7595039at2"/>
<reference evidence="2 3" key="1">
    <citation type="submission" date="2016-11" db="EMBL/GenBank/DDBJ databases">
        <title>Complete Genome Sequence of Bradyrhizobium sp. strain J5, an isolated from soybean nodule in Hokkaido.</title>
        <authorList>
            <person name="Kanehara K."/>
        </authorList>
    </citation>
    <scope>NUCLEOTIDE SEQUENCE [LARGE SCALE GENOMIC DNA]</scope>
    <source>
        <strain evidence="2 3">J5</strain>
    </source>
</reference>
<dbReference type="InterPro" id="IPR014347">
    <property type="entry name" value="Tautomerase/MIF_sf"/>
</dbReference>
<evidence type="ECO:0000313" key="3">
    <source>
        <dbReference type="Proteomes" id="UP000181962"/>
    </source>
</evidence>
<dbReference type="EMBL" id="CP017637">
    <property type="protein sequence ID" value="APG08228.1"/>
    <property type="molecule type" value="Genomic_DNA"/>
</dbReference>
<dbReference type="AlphaFoldDB" id="A0A1L3F4J4"/>
<accession>A0A1L3F4J4</accession>
<sequence>MPLWKVYHPVGAYSAHDKKEFAEKVTAMYARIPIPKFYAVMIFEEVAAGSVYVGGASHEKFVRFKIDHMARTMPGPVIREWWVKAVDKLIAPYVKDRGYDWEVTIDELPADLWSIQGQIPPPFESHAEKRWVKENRPSSYDLQEKLPVGALFKPGVSAG</sequence>
<proteinExistence type="predicted"/>
<dbReference type="Pfam" id="PF14832">
    <property type="entry name" value="Tautomerase_3"/>
    <property type="match status" value="1"/>
</dbReference>
<feature type="domain" description="Tautomerase cis-CaaD-like" evidence="1">
    <location>
        <begin position="1"/>
        <end position="136"/>
    </location>
</feature>
<protein>
    <submittedName>
        <fullName evidence="2">4-oxalocrotonate tautomerase</fullName>
    </submittedName>
</protein>
<organism evidence="2 3">
    <name type="scientific">Bradyrhizobium japonicum</name>
    <dbReference type="NCBI Taxonomy" id="375"/>
    <lineage>
        <taxon>Bacteria</taxon>
        <taxon>Pseudomonadati</taxon>
        <taxon>Pseudomonadota</taxon>
        <taxon>Alphaproteobacteria</taxon>
        <taxon>Hyphomicrobiales</taxon>
        <taxon>Nitrobacteraceae</taxon>
        <taxon>Bradyrhizobium</taxon>
    </lineage>
</organism>
<evidence type="ECO:0000313" key="2">
    <source>
        <dbReference type="EMBL" id="APG08228.1"/>
    </source>
</evidence>
<gene>
    <name evidence="2" type="ORF">BKD09_07805</name>
</gene>
<dbReference type="Proteomes" id="UP000181962">
    <property type="component" value="Chromosome"/>
</dbReference>
<dbReference type="RefSeq" id="WP_071909434.1">
    <property type="nucleotide sequence ID" value="NZ_CP017637.1"/>
</dbReference>
<dbReference type="Gene3D" id="3.30.429.10">
    <property type="entry name" value="Macrophage Migration Inhibitory Factor"/>
    <property type="match status" value="1"/>
</dbReference>
<dbReference type="InterPro" id="IPR028116">
    <property type="entry name" value="Cis-CaaD-like"/>
</dbReference>
<name>A0A1L3F4J4_BRAJP</name>